<feature type="compositionally biased region" description="Polar residues" evidence="1">
    <location>
        <begin position="17"/>
        <end position="29"/>
    </location>
</feature>
<gene>
    <name evidence="2" type="ORF">C2G38_2197329</name>
</gene>
<proteinExistence type="predicted"/>
<evidence type="ECO:0000256" key="1">
    <source>
        <dbReference type="SAM" id="MobiDB-lite"/>
    </source>
</evidence>
<feature type="region of interest" description="Disordered" evidence="1">
    <location>
        <begin position="1"/>
        <end position="29"/>
    </location>
</feature>
<organism evidence="2 3">
    <name type="scientific">Gigaspora rosea</name>
    <dbReference type="NCBI Taxonomy" id="44941"/>
    <lineage>
        <taxon>Eukaryota</taxon>
        <taxon>Fungi</taxon>
        <taxon>Fungi incertae sedis</taxon>
        <taxon>Mucoromycota</taxon>
        <taxon>Glomeromycotina</taxon>
        <taxon>Glomeromycetes</taxon>
        <taxon>Diversisporales</taxon>
        <taxon>Gigasporaceae</taxon>
        <taxon>Gigaspora</taxon>
    </lineage>
</organism>
<dbReference type="AlphaFoldDB" id="A0A397UTS7"/>
<accession>A0A397UTS7</accession>
<dbReference type="Proteomes" id="UP000266673">
    <property type="component" value="Unassembled WGS sequence"/>
</dbReference>
<comment type="caution">
    <text evidence="2">The sequence shown here is derived from an EMBL/GenBank/DDBJ whole genome shotgun (WGS) entry which is preliminary data.</text>
</comment>
<keyword evidence="3" id="KW-1185">Reference proteome</keyword>
<evidence type="ECO:0000313" key="3">
    <source>
        <dbReference type="Proteomes" id="UP000266673"/>
    </source>
</evidence>
<dbReference type="OrthoDB" id="2490003at2759"/>
<evidence type="ECO:0000313" key="2">
    <source>
        <dbReference type="EMBL" id="RIB13624.1"/>
    </source>
</evidence>
<name>A0A397UTS7_9GLOM</name>
<sequence length="75" mass="8802">MASSVEPLGEPLKLDTKSQQFQTQQNYQKDLNKQQTIEVADFDYNEEMELDITNEELYEKFICKNKNNSLFSGFN</sequence>
<reference evidence="2 3" key="1">
    <citation type="submission" date="2018-06" db="EMBL/GenBank/DDBJ databases">
        <title>Comparative genomics reveals the genomic features of Rhizophagus irregularis, R. cerebriforme, R. diaphanum and Gigaspora rosea, and their symbiotic lifestyle signature.</title>
        <authorList>
            <person name="Morin E."/>
            <person name="San Clemente H."/>
            <person name="Chen E.C.H."/>
            <person name="De La Providencia I."/>
            <person name="Hainaut M."/>
            <person name="Kuo A."/>
            <person name="Kohler A."/>
            <person name="Murat C."/>
            <person name="Tang N."/>
            <person name="Roy S."/>
            <person name="Loubradou J."/>
            <person name="Henrissat B."/>
            <person name="Grigoriev I.V."/>
            <person name="Corradi N."/>
            <person name="Roux C."/>
            <person name="Martin F.M."/>
        </authorList>
    </citation>
    <scope>NUCLEOTIDE SEQUENCE [LARGE SCALE GENOMIC DNA]</scope>
    <source>
        <strain evidence="2 3">DAOM 194757</strain>
    </source>
</reference>
<protein>
    <submittedName>
        <fullName evidence="2">Uncharacterized protein</fullName>
    </submittedName>
</protein>
<dbReference type="EMBL" id="QKWP01000906">
    <property type="protein sequence ID" value="RIB13624.1"/>
    <property type="molecule type" value="Genomic_DNA"/>
</dbReference>